<evidence type="ECO:0000313" key="1">
    <source>
        <dbReference type="EMBL" id="JAH99905.1"/>
    </source>
</evidence>
<reference evidence="1" key="1">
    <citation type="submission" date="2014-11" db="EMBL/GenBank/DDBJ databases">
        <authorList>
            <person name="Amaro Gonzalez C."/>
        </authorList>
    </citation>
    <scope>NUCLEOTIDE SEQUENCE</scope>
</reference>
<dbReference type="AlphaFoldDB" id="A0A0E9XDJ2"/>
<reference evidence="1" key="2">
    <citation type="journal article" date="2015" name="Fish Shellfish Immunol.">
        <title>Early steps in the European eel (Anguilla anguilla)-Vibrio vulnificus interaction in the gills: Role of the RtxA13 toxin.</title>
        <authorList>
            <person name="Callol A."/>
            <person name="Pajuelo D."/>
            <person name="Ebbesson L."/>
            <person name="Teles M."/>
            <person name="MacKenzie S."/>
            <person name="Amaro C."/>
        </authorList>
    </citation>
    <scope>NUCLEOTIDE SEQUENCE</scope>
</reference>
<proteinExistence type="predicted"/>
<accession>A0A0E9XDJ2</accession>
<protein>
    <submittedName>
        <fullName evidence="1">Uncharacterized protein</fullName>
    </submittedName>
</protein>
<dbReference type="EMBL" id="GBXM01008672">
    <property type="protein sequence ID" value="JAH99905.1"/>
    <property type="molecule type" value="Transcribed_RNA"/>
</dbReference>
<organism evidence="1">
    <name type="scientific">Anguilla anguilla</name>
    <name type="common">European freshwater eel</name>
    <name type="synonym">Muraena anguilla</name>
    <dbReference type="NCBI Taxonomy" id="7936"/>
    <lineage>
        <taxon>Eukaryota</taxon>
        <taxon>Metazoa</taxon>
        <taxon>Chordata</taxon>
        <taxon>Craniata</taxon>
        <taxon>Vertebrata</taxon>
        <taxon>Euteleostomi</taxon>
        <taxon>Actinopterygii</taxon>
        <taxon>Neopterygii</taxon>
        <taxon>Teleostei</taxon>
        <taxon>Anguilliformes</taxon>
        <taxon>Anguillidae</taxon>
        <taxon>Anguilla</taxon>
    </lineage>
</organism>
<sequence>MNITQAMCGEIESVGLQMKTVLLCHLPGTSLQTKRG</sequence>
<name>A0A0E9XDJ2_ANGAN</name>